<evidence type="ECO:0000256" key="5">
    <source>
        <dbReference type="SAM" id="MobiDB-lite"/>
    </source>
</evidence>
<organism evidence="7 8">
    <name type="scientific">Microbacterium marmarense</name>
    <dbReference type="NCBI Taxonomy" id="3122051"/>
    <lineage>
        <taxon>Bacteria</taxon>
        <taxon>Bacillati</taxon>
        <taxon>Actinomycetota</taxon>
        <taxon>Actinomycetes</taxon>
        <taxon>Micrococcales</taxon>
        <taxon>Microbacteriaceae</taxon>
        <taxon>Microbacterium</taxon>
    </lineage>
</organism>
<dbReference type="RefSeq" id="WP_337336657.1">
    <property type="nucleotide sequence ID" value="NZ_JBBDGL010000001.1"/>
</dbReference>
<dbReference type="Gene3D" id="1.20.120.910">
    <property type="entry name" value="DksA, coiled-coil domain"/>
    <property type="match status" value="1"/>
</dbReference>
<sequence length="112" mass="12182">MTGPSEQLRRNWLEAQQRRERLEAEMHLLRQERGADAADDEHDPDGATLSGEWSRLEGLRVATAAELDDLVAAIARAEAGTYGVCIGCGRNIPAARLEARPAALRCVNCAAK</sequence>
<keyword evidence="2" id="KW-0863">Zinc-finger</keyword>
<dbReference type="PANTHER" id="PTHR33823">
    <property type="entry name" value="RNA POLYMERASE-BINDING TRANSCRIPTION FACTOR DKSA-RELATED"/>
    <property type="match status" value="1"/>
</dbReference>
<dbReference type="SUPFAM" id="SSF57716">
    <property type="entry name" value="Glucocorticoid receptor-like (DNA-binding domain)"/>
    <property type="match status" value="1"/>
</dbReference>
<dbReference type="Proteomes" id="UP001368654">
    <property type="component" value="Unassembled WGS sequence"/>
</dbReference>
<feature type="zinc finger region" description="dksA C4-type" evidence="4">
    <location>
        <begin position="85"/>
        <end position="109"/>
    </location>
</feature>
<evidence type="ECO:0000313" key="8">
    <source>
        <dbReference type="Proteomes" id="UP001368654"/>
    </source>
</evidence>
<name>A0ABU8LPL6_9MICO</name>
<keyword evidence="3" id="KW-0862">Zinc</keyword>
<evidence type="ECO:0000313" key="7">
    <source>
        <dbReference type="EMBL" id="MEJ1154214.1"/>
    </source>
</evidence>
<evidence type="ECO:0000256" key="1">
    <source>
        <dbReference type="ARBA" id="ARBA00022723"/>
    </source>
</evidence>
<evidence type="ECO:0000259" key="6">
    <source>
        <dbReference type="Pfam" id="PF01258"/>
    </source>
</evidence>
<feature type="region of interest" description="Disordered" evidence="5">
    <location>
        <begin position="31"/>
        <end position="51"/>
    </location>
</feature>
<reference evidence="7 8" key="1">
    <citation type="submission" date="2024-02" db="EMBL/GenBank/DDBJ databases">
        <authorList>
            <person name="Saticioglu I.B."/>
        </authorList>
    </citation>
    <scope>NUCLEOTIDE SEQUENCE [LARGE SCALE GENOMIC DNA]</scope>
    <source>
        <strain evidence="7 8">Mu-86</strain>
    </source>
</reference>
<evidence type="ECO:0000256" key="2">
    <source>
        <dbReference type="ARBA" id="ARBA00022771"/>
    </source>
</evidence>
<feature type="domain" description="Zinc finger DksA/TraR C4-type" evidence="6">
    <location>
        <begin position="80"/>
        <end position="112"/>
    </location>
</feature>
<dbReference type="Pfam" id="PF01258">
    <property type="entry name" value="zf-dskA_traR"/>
    <property type="match status" value="1"/>
</dbReference>
<keyword evidence="1" id="KW-0479">Metal-binding</keyword>
<proteinExistence type="predicted"/>
<comment type="caution">
    <text evidence="7">The sequence shown here is derived from an EMBL/GenBank/DDBJ whole genome shotgun (WGS) entry which is preliminary data.</text>
</comment>
<dbReference type="InterPro" id="IPR000962">
    <property type="entry name" value="Znf_DskA_TraR"/>
</dbReference>
<evidence type="ECO:0000256" key="3">
    <source>
        <dbReference type="ARBA" id="ARBA00022833"/>
    </source>
</evidence>
<dbReference type="PROSITE" id="PS51128">
    <property type="entry name" value="ZF_DKSA_2"/>
    <property type="match status" value="1"/>
</dbReference>
<evidence type="ECO:0000256" key="4">
    <source>
        <dbReference type="PROSITE-ProRule" id="PRU00510"/>
    </source>
</evidence>
<keyword evidence="8" id="KW-1185">Reference proteome</keyword>
<gene>
    <name evidence="7" type="ORF">WDU96_01200</name>
</gene>
<accession>A0ABU8LPL6</accession>
<protein>
    <submittedName>
        <fullName evidence="7">TraR/DksA C4-type zinc finger protein</fullName>
    </submittedName>
</protein>
<dbReference type="PANTHER" id="PTHR33823:SF4">
    <property type="entry name" value="GENERAL STRESS PROTEIN 16O"/>
    <property type="match status" value="1"/>
</dbReference>
<dbReference type="EMBL" id="JBBDGL010000001">
    <property type="protein sequence ID" value="MEJ1154214.1"/>
    <property type="molecule type" value="Genomic_DNA"/>
</dbReference>